<reference evidence="1 2" key="1">
    <citation type="submission" date="2014-04" db="EMBL/GenBank/DDBJ databases">
        <title>Draft genome sequence of Pantoea beijingensis strain LMG 27579, an emerging pathogen to Pleurotus eryngii with potential industrial application.</title>
        <authorList>
            <person name="Xu F."/>
            <person name="Liu Y."/>
            <person name="Wang S."/>
            <person name="Yin Y."/>
            <person name="Ma Y."/>
            <person name="Zhao S."/>
            <person name="Rong C."/>
        </authorList>
    </citation>
    <scope>NUCLEOTIDE SEQUENCE [LARGE SCALE GENOMIC DNA]</scope>
    <source>
        <strain evidence="1 2">LMG 27579</strain>
    </source>
</reference>
<gene>
    <name evidence="1" type="ORF">ED28_07060</name>
</gene>
<sequence>MFSSIVSTFYSPSTSTAHKIPDIDPADISFNVHQRVRAEQLNIGGEYQNSVMYVTPKTMDKAQLAARVMETIQSAYLPHGAGNQLASVVGSKGESFANTVVMRDEARQLRGRLTGFGSKPQYVNAHIAATYKGGQCEEIASLVYAELAKRGSKFPVSIATFNPTGKSEDKHIVALLGDPLGREKDSTVVVDAWQHFPVVTLLDKTRFPVTPDPDMDSVHFQVAPDPDAAKALDTVVPYDRSYINNSLREADAFSGSDDDEKYGSLDDKNFVARNVSQYKNTMWNELTIAADPSTRFTTDSSTPAHSWDSVRGDIMMQRLNSVAEYDKAYKKDNALYTPARKII</sequence>
<dbReference type="EMBL" id="JMEE01000011">
    <property type="protein sequence ID" value="RWR02617.1"/>
    <property type="molecule type" value="Genomic_DNA"/>
</dbReference>
<comment type="caution">
    <text evidence="1">The sequence shown here is derived from an EMBL/GenBank/DDBJ whole genome shotgun (WGS) entry which is preliminary data.</text>
</comment>
<keyword evidence="2" id="KW-1185">Reference proteome</keyword>
<dbReference type="Proteomes" id="UP000288794">
    <property type="component" value="Unassembled WGS sequence"/>
</dbReference>
<dbReference type="AlphaFoldDB" id="A0A443IEX2"/>
<protein>
    <submittedName>
        <fullName evidence="1">Uncharacterized protein</fullName>
    </submittedName>
</protein>
<organism evidence="1 2">
    <name type="scientific">[Pantoea] beijingensis</name>
    <dbReference type="NCBI Taxonomy" id="1324864"/>
    <lineage>
        <taxon>Bacteria</taxon>
        <taxon>Pseudomonadati</taxon>
        <taxon>Pseudomonadota</taxon>
        <taxon>Gammaproteobacteria</taxon>
        <taxon>Enterobacterales</taxon>
        <taxon>Erwiniaceae</taxon>
        <taxon>Erwinia</taxon>
    </lineage>
</organism>
<dbReference type="RefSeq" id="WP_128176557.1">
    <property type="nucleotide sequence ID" value="NZ_CP071409.1"/>
</dbReference>
<name>A0A443IEX2_9GAMM</name>
<proteinExistence type="predicted"/>
<accession>A0A443IEX2</accession>
<evidence type="ECO:0000313" key="1">
    <source>
        <dbReference type="EMBL" id="RWR02617.1"/>
    </source>
</evidence>
<evidence type="ECO:0000313" key="2">
    <source>
        <dbReference type="Proteomes" id="UP000288794"/>
    </source>
</evidence>